<reference evidence="1 2" key="1">
    <citation type="submission" date="2014-04" db="EMBL/GenBank/DDBJ databases">
        <authorList>
            <person name="Sears C."/>
            <person name="Carroll K."/>
            <person name="Sack B.R."/>
            <person name="Qadri F."/>
            <person name="Myers L.L."/>
            <person name="Chung G.-T."/>
            <person name="Escheverria P."/>
            <person name="Fraser C.M."/>
            <person name="Sadzewicz L."/>
            <person name="Shefchek K.A."/>
            <person name="Tallon L."/>
            <person name="Das S.P."/>
            <person name="Daugherty S."/>
            <person name="Mongodin E.F."/>
        </authorList>
    </citation>
    <scope>NUCLEOTIDE SEQUENCE [LARGE SCALE GENOMIC DNA]</scope>
    <source>
        <strain evidence="1 2">3978 T3 ii</strain>
    </source>
</reference>
<gene>
    <name evidence="1" type="ORF">M094_3837</name>
</gene>
<name>A0A078S5P0_BACUN</name>
<evidence type="ECO:0000313" key="1">
    <source>
        <dbReference type="EMBL" id="KDS57272.1"/>
    </source>
</evidence>
<sequence>MYSLNMLLLFWLLLYVEGTKLVIILRKLMGIIRNLPTSLRELADKLVQTCP</sequence>
<dbReference type="AlphaFoldDB" id="A0A078S5P0"/>
<comment type="caution">
    <text evidence="1">The sequence shown here is derived from an EMBL/GenBank/DDBJ whole genome shotgun (WGS) entry which is preliminary data.</text>
</comment>
<evidence type="ECO:0000313" key="2">
    <source>
        <dbReference type="Proteomes" id="UP000028013"/>
    </source>
</evidence>
<accession>A0A078S5P0</accession>
<dbReference type="Proteomes" id="UP000028013">
    <property type="component" value="Unassembled WGS sequence"/>
</dbReference>
<protein>
    <submittedName>
        <fullName evidence="1">Uncharacterized protein</fullName>
    </submittedName>
</protein>
<organism evidence="1 2">
    <name type="scientific">Bacteroides uniformis str. 3978 T3 ii</name>
    <dbReference type="NCBI Taxonomy" id="1339349"/>
    <lineage>
        <taxon>Bacteria</taxon>
        <taxon>Pseudomonadati</taxon>
        <taxon>Bacteroidota</taxon>
        <taxon>Bacteroidia</taxon>
        <taxon>Bacteroidales</taxon>
        <taxon>Bacteroidaceae</taxon>
        <taxon>Bacteroides</taxon>
    </lineage>
</organism>
<dbReference type="EMBL" id="JNHN01000082">
    <property type="protein sequence ID" value="KDS57272.1"/>
    <property type="molecule type" value="Genomic_DNA"/>
</dbReference>
<proteinExistence type="predicted"/>